<dbReference type="EMBL" id="CM002871">
    <property type="protein sequence ID" value="KFK39101.1"/>
    <property type="molecule type" value="Genomic_DNA"/>
</dbReference>
<dbReference type="Gramene" id="KFK39101">
    <property type="protein sequence ID" value="KFK39101"/>
    <property type="gene ID" value="AALP_AA3G201100"/>
</dbReference>
<feature type="domain" description="Ariadne" evidence="1">
    <location>
        <begin position="13"/>
        <end position="68"/>
    </location>
</feature>
<evidence type="ECO:0000313" key="2">
    <source>
        <dbReference type="EMBL" id="KFK39101.1"/>
    </source>
</evidence>
<sequence>MRQKEINTIITQVDQQQQLEGNVEKLSQLLEERFDTFPDEKVMDTRIQVINLSVAVDNLCNKMHECIEIVK</sequence>
<organism evidence="2 3">
    <name type="scientific">Arabis alpina</name>
    <name type="common">Alpine rock-cress</name>
    <dbReference type="NCBI Taxonomy" id="50452"/>
    <lineage>
        <taxon>Eukaryota</taxon>
        <taxon>Viridiplantae</taxon>
        <taxon>Streptophyta</taxon>
        <taxon>Embryophyta</taxon>
        <taxon>Tracheophyta</taxon>
        <taxon>Spermatophyta</taxon>
        <taxon>Magnoliopsida</taxon>
        <taxon>eudicotyledons</taxon>
        <taxon>Gunneridae</taxon>
        <taxon>Pentapetalae</taxon>
        <taxon>rosids</taxon>
        <taxon>malvids</taxon>
        <taxon>Brassicales</taxon>
        <taxon>Brassicaceae</taxon>
        <taxon>Arabideae</taxon>
        <taxon>Arabis</taxon>
    </lineage>
</organism>
<dbReference type="OMA" id="MHECIEI"/>
<dbReference type="InterPro" id="IPR045840">
    <property type="entry name" value="Ariadne"/>
</dbReference>
<name>A0A087HAE9_ARAAL</name>
<keyword evidence="3" id="KW-1185">Reference proteome</keyword>
<protein>
    <recommendedName>
        <fullName evidence="1">Ariadne domain-containing protein</fullName>
    </recommendedName>
</protein>
<dbReference type="Pfam" id="PF19422">
    <property type="entry name" value="Ariadne"/>
    <property type="match status" value="1"/>
</dbReference>
<reference evidence="3" key="1">
    <citation type="journal article" date="2015" name="Nat. Plants">
        <title>Genome expansion of Arabis alpina linked with retrotransposition and reduced symmetric DNA methylation.</title>
        <authorList>
            <person name="Willing E.M."/>
            <person name="Rawat V."/>
            <person name="Mandakova T."/>
            <person name="Maumus F."/>
            <person name="James G.V."/>
            <person name="Nordstroem K.J."/>
            <person name="Becker C."/>
            <person name="Warthmann N."/>
            <person name="Chica C."/>
            <person name="Szarzynska B."/>
            <person name="Zytnicki M."/>
            <person name="Albani M.C."/>
            <person name="Kiefer C."/>
            <person name="Bergonzi S."/>
            <person name="Castaings L."/>
            <person name="Mateos J.L."/>
            <person name="Berns M.C."/>
            <person name="Bujdoso N."/>
            <person name="Piofczyk T."/>
            <person name="de Lorenzo L."/>
            <person name="Barrero-Sicilia C."/>
            <person name="Mateos I."/>
            <person name="Piednoel M."/>
            <person name="Hagmann J."/>
            <person name="Chen-Min-Tao R."/>
            <person name="Iglesias-Fernandez R."/>
            <person name="Schuster S.C."/>
            <person name="Alonso-Blanco C."/>
            <person name="Roudier F."/>
            <person name="Carbonero P."/>
            <person name="Paz-Ares J."/>
            <person name="Davis S.J."/>
            <person name="Pecinka A."/>
            <person name="Quesneville H."/>
            <person name="Colot V."/>
            <person name="Lysak M.A."/>
            <person name="Weigel D."/>
            <person name="Coupland G."/>
            <person name="Schneeberger K."/>
        </authorList>
    </citation>
    <scope>NUCLEOTIDE SEQUENCE [LARGE SCALE GENOMIC DNA]</scope>
    <source>
        <strain evidence="3">cv. Pajares</strain>
    </source>
</reference>
<dbReference type="Proteomes" id="UP000029120">
    <property type="component" value="Chromosome 3"/>
</dbReference>
<dbReference type="OrthoDB" id="1833117at2759"/>
<dbReference type="AlphaFoldDB" id="A0A087HAE9"/>
<accession>A0A087HAE9</accession>
<dbReference type="eggNOG" id="KOG1815">
    <property type="taxonomic scope" value="Eukaryota"/>
</dbReference>
<evidence type="ECO:0000259" key="1">
    <source>
        <dbReference type="Pfam" id="PF19422"/>
    </source>
</evidence>
<evidence type="ECO:0000313" key="3">
    <source>
        <dbReference type="Proteomes" id="UP000029120"/>
    </source>
</evidence>
<proteinExistence type="predicted"/>
<gene>
    <name evidence="2" type="ordered locus">AALP_Aa3g201100</name>
</gene>